<evidence type="ECO:0000313" key="1">
    <source>
        <dbReference type="EMBL" id="AAV35967.1"/>
    </source>
</evidence>
<name>Q5ULG7_9CAUD</name>
<dbReference type="Proteomes" id="UP000002117">
    <property type="component" value="Segment"/>
</dbReference>
<protein>
    <submittedName>
        <fullName evidence="1">Orf147</fullName>
    </submittedName>
</protein>
<sequence length="87" mass="9885">MECLKYDGPVVYQVDKFDSKPGVNRIKISFTGSKSNLISSYDDLANYLNENLNNEKLSEEIGVFIRVGIVEVDDNKDSLSIDEGYWE</sequence>
<keyword evidence="2" id="KW-1185">Reference proteome</keyword>
<evidence type="ECO:0000313" key="2">
    <source>
        <dbReference type="Proteomes" id="UP000002117"/>
    </source>
</evidence>
<dbReference type="RefSeq" id="YP_164782.1">
    <property type="nucleotide sequence ID" value="NC_006565.1"/>
</dbReference>
<organism evidence="1 2">
    <name type="scientific">Lactobacillus phage LP65</name>
    <dbReference type="NCBI Taxonomy" id="2892344"/>
    <lineage>
        <taxon>Viruses</taxon>
        <taxon>Duplodnaviria</taxon>
        <taxon>Heunggongvirae</taxon>
        <taxon>Uroviricota</taxon>
        <taxon>Caudoviricetes</taxon>
        <taxon>Herelleviridae</taxon>
        <taxon>Salchichonvirus</taxon>
        <taxon>Salchichonvirus LP65</taxon>
    </lineage>
</organism>
<gene>
    <name evidence="1" type="ORF">orf147</name>
</gene>
<reference evidence="1 2" key="1">
    <citation type="journal article" date="2004" name="J. Bacteriol.">
        <title>Lactobacillus plantarum bacteriophage LP65: a new member of the SPO1-like genus of the family Myoviridae.</title>
        <authorList>
            <person name="Chibani-Chennoufi S."/>
            <person name="Dillmann M.L."/>
            <person name="Marvin-Guy L."/>
            <person name="Rami-Shojaei S."/>
            <person name="Brussow H."/>
        </authorList>
    </citation>
    <scope>NUCLEOTIDE SEQUENCE</scope>
</reference>
<accession>Q5ULG7</accession>
<proteinExistence type="predicted"/>
<dbReference type="KEGG" id="vg:3197343"/>
<dbReference type="EMBL" id="AY682195">
    <property type="protein sequence ID" value="AAV35967.1"/>
    <property type="molecule type" value="Genomic_DNA"/>
</dbReference>